<evidence type="ECO:0000313" key="1">
    <source>
        <dbReference type="EMBL" id="SFV39840.1"/>
    </source>
</evidence>
<accession>A0A1K1KLS5</accession>
<dbReference type="Proteomes" id="UP000190935">
    <property type="component" value="Chromosome I"/>
</dbReference>
<dbReference type="KEGG" id="laca:LAC1533_0420"/>
<reference evidence="2" key="1">
    <citation type="submission" date="2016-11" db="EMBL/GenBank/DDBJ databases">
        <authorList>
            <person name="Papadimitriou K."/>
        </authorList>
    </citation>
    <scope>NUCLEOTIDE SEQUENCE [LARGE SCALE GENOMIC DNA]</scope>
    <source>
        <strain evidence="2">ACA-DC 1533</strain>
    </source>
</reference>
<gene>
    <name evidence="1" type="ORF">LAC1533_0420</name>
</gene>
<protein>
    <submittedName>
        <fullName evidence="1">Uncharacterized protein</fullName>
    </submittedName>
</protein>
<name>A0A1K1KLS5_9LACO</name>
<dbReference type="AlphaFoldDB" id="A0A1K1KLS5"/>
<proteinExistence type="predicted"/>
<sequence>MASLKQQLDNQTQQSGLIYSILNGRLDNLQTTVNQMLSVQSADQAQNVLNNYKWYK</sequence>
<organism evidence="1 2">
    <name type="scientific">Ligilactobacillus acidipiscis</name>
    <dbReference type="NCBI Taxonomy" id="89059"/>
    <lineage>
        <taxon>Bacteria</taxon>
        <taxon>Bacillati</taxon>
        <taxon>Bacillota</taxon>
        <taxon>Bacilli</taxon>
        <taxon>Lactobacillales</taxon>
        <taxon>Lactobacillaceae</taxon>
        <taxon>Ligilactobacillus</taxon>
    </lineage>
</organism>
<evidence type="ECO:0000313" key="2">
    <source>
        <dbReference type="Proteomes" id="UP000190935"/>
    </source>
</evidence>
<dbReference type="EMBL" id="LT630287">
    <property type="protein sequence ID" value="SFV39840.1"/>
    <property type="molecule type" value="Genomic_DNA"/>
</dbReference>